<organism evidence="2 3">
    <name type="scientific">Venturia inaequalis</name>
    <name type="common">Apple scab fungus</name>
    <dbReference type="NCBI Taxonomy" id="5025"/>
    <lineage>
        <taxon>Eukaryota</taxon>
        <taxon>Fungi</taxon>
        <taxon>Dikarya</taxon>
        <taxon>Ascomycota</taxon>
        <taxon>Pezizomycotina</taxon>
        <taxon>Dothideomycetes</taxon>
        <taxon>Pleosporomycetidae</taxon>
        <taxon>Venturiales</taxon>
        <taxon>Venturiaceae</taxon>
        <taxon>Venturia</taxon>
    </lineage>
</organism>
<feature type="compositionally biased region" description="Polar residues" evidence="1">
    <location>
        <begin position="292"/>
        <end position="301"/>
    </location>
</feature>
<feature type="compositionally biased region" description="Basic and acidic residues" evidence="1">
    <location>
        <begin position="237"/>
        <end position="250"/>
    </location>
</feature>
<accession>A0A8H3Z5X5</accession>
<dbReference type="Proteomes" id="UP000490939">
    <property type="component" value="Unassembled WGS sequence"/>
</dbReference>
<evidence type="ECO:0000313" key="3">
    <source>
        <dbReference type="Proteomes" id="UP000490939"/>
    </source>
</evidence>
<dbReference type="EMBL" id="WNWR01000255">
    <property type="protein sequence ID" value="KAE9986574.1"/>
    <property type="molecule type" value="Genomic_DNA"/>
</dbReference>
<dbReference type="InterPro" id="IPR039970">
    <property type="entry name" value="TF_Grauzone"/>
</dbReference>
<feature type="compositionally biased region" description="Basic residues" evidence="1">
    <location>
        <begin position="268"/>
        <end position="277"/>
    </location>
</feature>
<proteinExistence type="predicted"/>
<reference evidence="2 3" key="1">
    <citation type="submission" date="2019-07" db="EMBL/GenBank/DDBJ databases">
        <title>Venturia inaequalis Genome Resource.</title>
        <authorList>
            <person name="Lichtner F.J."/>
        </authorList>
    </citation>
    <scope>NUCLEOTIDE SEQUENCE [LARGE SCALE GENOMIC DNA]</scope>
    <source>
        <strain evidence="2 3">DMI_063113</strain>
    </source>
</reference>
<protein>
    <recommendedName>
        <fullName evidence="4">C2H2-type domain-containing protein</fullName>
    </recommendedName>
</protein>
<comment type="caution">
    <text evidence="2">The sequence shown here is derived from an EMBL/GenBank/DDBJ whole genome shotgun (WGS) entry which is preliminary data.</text>
</comment>
<keyword evidence="3" id="KW-1185">Reference proteome</keyword>
<evidence type="ECO:0008006" key="4">
    <source>
        <dbReference type="Google" id="ProtNLM"/>
    </source>
</evidence>
<dbReference type="PANTHER" id="PTHR23225:SF2">
    <property type="entry name" value="AT09679P-RELATED"/>
    <property type="match status" value="1"/>
</dbReference>
<feature type="region of interest" description="Disordered" evidence="1">
    <location>
        <begin position="225"/>
        <end position="313"/>
    </location>
</feature>
<evidence type="ECO:0000256" key="1">
    <source>
        <dbReference type="SAM" id="MobiDB-lite"/>
    </source>
</evidence>
<evidence type="ECO:0000313" key="2">
    <source>
        <dbReference type="EMBL" id="KAE9986574.1"/>
    </source>
</evidence>
<sequence>MEYHHGLDDLTQIRYPDDLLATSRWPYHIQASSGLMSQQCFSRSPMLAGIGLHSDATDYDFPLADINGRHVQGLNAPPFSSGLLYADRKTSDFALYPLHNTTFPEIRRQCSPLTDGSSSPSQTCDTFSASHTDELYQQYSMEFKHLVGSCVEFGQGCFPHGGHVDFSRRPSDSTFGGGCSISLGQIQNFQDTFDHDHEHVGNEIDAECDSDDECHDIPPIRQLSIVPYTEDEGIGESIKDESIRDSMSDRFDDEDEEEEDDPEYNPKSSRRNPKSTRTRPPTTRRPSHTRNLSTTSSSPTKSRIAKPTKSRKSMAARLLRPFPCPLAEYGCQSTFTSKNEWKRHVSTQHIKLGFWRCDMCPPTTDQQCITYNDFNRKDLFTQHLRRMHATHPFSLAANPISYADGRGGVSDEALRDHQGRCYITLRCNPLRSGCLFCSKTFQGEGSWEERMEHVGAHLEAERKRGGGSVGCEGWRGDAGLRDWLEDEGLIERGVGGKGEWRVGDGRPRRRDSVFG</sequence>
<dbReference type="AlphaFoldDB" id="A0A8H3Z5X5"/>
<gene>
    <name evidence="2" type="ORF">EG327_004246</name>
</gene>
<dbReference type="PANTHER" id="PTHR23225">
    <property type="entry name" value="ZINC FINGER PROTEIN"/>
    <property type="match status" value="1"/>
</dbReference>
<feature type="compositionally biased region" description="Basic residues" evidence="1">
    <location>
        <begin position="303"/>
        <end position="313"/>
    </location>
</feature>
<dbReference type="GO" id="GO:0003700">
    <property type="term" value="F:DNA-binding transcription factor activity"/>
    <property type="evidence" value="ECO:0007669"/>
    <property type="project" value="InterPro"/>
</dbReference>
<name>A0A8H3Z5X5_VENIN</name>
<dbReference type="Gene3D" id="3.30.160.60">
    <property type="entry name" value="Classic Zinc Finger"/>
    <property type="match status" value="1"/>
</dbReference>
<feature type="compositionally biased region" description="Acidic residues" evidence="1">
    <location>
        <begin position="251"/>
        <end position="263"/>
    </location>
</feature>